<evidence type="ECO:0000313" key="9">
    <source>
        <dbReference type="Proteomes" id="UP000198534"/>
    </source>
</evidence>
<evidence type="ECO:0000259" key="7">
    <source>
        <dbReference type="SMART" id="SM00226"/>
    </source>
</evidence>
<sequence length="158" mass="17797">MISMLFVCLGNIARSPMAEAVLRHRLEEAGLQDQIRVDSAGTGDWHVGESPHKGTQNLLRKNGISFQGIQARQFHEGDFSAFDYIIVMDESNYTNVTSLKQDGESSHVHRLVDFIPGTPYKEVPDPYFTGDFEETYRLVNAGCQGILQMIQEKHELPN</sequence>
<protein>
    <recommendedName>
        <fullName evidence="2">protein-tyrosine-phosphatase</fullName>
        <ecNumber evidence="2">3.1.3.48</ecNumber>
    </recommendedName>
</protein>
<gene>
    <name evidence="8" type="ORF">SAMN05444487_102106</name>
</gene>
<evidence type="ECO:0000256" key="1">
    <source>
        <dbReference type="ARBA" id="ARBA00011063"/>
    </source>
</evidence>
<dbReference type="InterPro" id="IPR017867">
    <property type="entry name" value="Tyr_phospatase_low_mol_wt"/>
</dbReference>
<feature type="active site" description="Nucleophile" evidence="6">
    <location>
        <position position="8"/>
    </location>
</feature>
<accession>A0A1H2S5G7</accession>
<comment type="catalytic activity">
    <reaction evidence="5">
        <text>O-phospho-L-tyrosyl-[protein] + H2O = L-tyrosyl-[protein] + phosphate</text>
        <dbReference type="Rhea" id="RHEA:10684"/>
        <dbReference type="Rhea" id="RHEA-COMP:10136"/>
        <dbReference type="Rhea" id="RHEA-COMP:20101"/>
        <dbReference type="ChEBI" id="CHEBI:15377"/>
        <dbReference type="ChEBI" id="CHEBI:43474"/>
        <dbReference type="ChEBI" id="CHEBI:46858"/>
        <dbReference type="ChEBI" id="CHEBI:61978"/>
        <dbReference type="EC" id="3.1.3.48"/>
    </reaction>
</comment>
<comment type="similarity">
    <text evidence="1">Belongs to the low molecular weight phosphotyrosine protein phosphatase family.</text>
</comment>
<dbReference type="AlphaFoldDB" id="A0A1H2S5G7"/>
<dbReference type="SUPFAM" id="SSF52788">
    <property type="entry name" value="Phosphotyrosine protein phosphatases I"/>
    <property type="match status" value="1"/>
</dbReference>
<dbReference type="Gene3D" id="3.40.50.2300">
    <property type="match status" value="1"/>
</dbReference>
<dbReference type="Proteomes" id="UP000198534">
    <property type="component" value="Unassembled WGS sequence"/>
</dbReference>
<reference evidence="8 9" key="1">
    <citation type="submission" date="2016-10" db="EMBL/GenBank/DDBJ databases">
        <authorList>
            <person name="de Groot N.N."/>
        </authorList>
    </citation>
    <scope>NUCLEOTIDE SEQUENCE [LARGE SCALE GENOMIC DNA]</scope>
    <source>
        <strain evidence="8 9">DSM 45610</strain>
    </source>
</reference>
<evidence type="ECO:0000256" key="4">
    <source>
        <dbReference type="ARBA" id="ARBA00022912"/>
    </source>
</evidence>
<dbReference type="PANTHER" id="PTHR11717">
    <property type="entry name" value="LOW MOLECULAR WEIGHT PROTEIN TYROSINE PHOSPHATASE"/>
    <property type="match status" value="1"/>
</dbReference>
<dbReference type="STRING" id="1048340.SAMN05444487_102106"/>
<evidence type="ECO:0000256" key="2">
    <source>
        <dbReference type="ARBA" id="ARBA00013064"/>
    </source>
</evidence>
<dbReference type="PANTHER" id="PTHR11717:SF7">
    <property type="entry name" value="LOW MOLECULAR WEIGHT PHOSPHOTYROSINE PROTEIN PHOSPHATASE"/>
    <property type="match status" value="1"/>
</dbReference>
<evidence type="ECO:0000256" key="3">
    <source>
        <dbReference type="ARBA" id="ARBA00022801"/>
    </source>
</evidence>
<dbReference type="InterPro" id="IPR036196">
    <property type="entry name" value="Ptyr_pPase_sf"/>
</dbReference>
<dbReference type="EMBL" id="FNNQ01000002">
    <property type="protein sequence ID" value="SDW26796.1"/>
    <property type="molecule type" value="Genomic_DNA"/>
</dbReference>
<dbReference type="EC" id="3.1.3.48" evidence="2"/>
<dbReference type="Pfam" id="PF01451">
    <property type="entry name" value="LMWPc"/>
    <property type="match status" value="1"/>
</dbReference>
<dbReference type="CDD" id="cd16343">
    <property type="entry name" value="LMWPTP"/>
    <property type="match status" value="1"/>
</dbReference>
<evidence type="ECO:0000256" key="5">
    <source>
        <dbReference type="ARBA" id="ARBA00051722"/>
    </source>
</evidence>
<dbReference type="InterPro" id="IPR023485">
    <property type="entry name" value="Ptyr_pPase"/>
</dbReference>
<keyword evidence="4" id="KW-0904">Protein phosphatase</keyword>
<dbReference type="InterPro" id="IPR050438">
    <property type="entry name" value="LMW_PTPase"/>
</dbReference>
<dbReference type="GO" id="GO:0004725">
    <property type="term" value="F:protein tyrosine phosphatase activity"/>
    <property type="evidence" value="ECO:0007669"/>
    <property type="project" value="UniProtKB-EC"/>
</dbReference>
<organism evidence="8 9">
    <name type="scientific">Marininema mesophilum</name>
    <dbReference type="NCBI Taxonomy" id="1048340"/>
    <lineage>
        <taxon>Bacteria</taxon>
        <taxon>Bacillati</taxon>
        <taxon>Bacillota</taxon>
        <taxon>Bacilli</taxon>
        <taxon>Bacillales</taxon>
        <taxon>Thermoactinomycetaceae</taxon>
        <taxon>Marininema</taxon>
    </lineage>
</organism>
<feature type="active site" evidence="6">
    <location>
        <position position="14"/>
    </location>
</feature>
<dbReference type="PRINTS" id="PR00719">
    <property type="entry name" value="LMWPTPASE"/>
</dbReference>
<feature type="active site" description="Proton donor" evidence="6">
    <location>
        <position position="125"/>
    </location>
</feature>
<dbReference type="SMART" id="SM00226">
    <property type="entry name" value="LMWPc"/>
    <property type="match status" value="1"/>
</dbReference>
<name>A0A1H2S5G7_9BACL</name>
<dbReference type="OrthoDB" id="9784339at2"/>
<proteinExistence type="inferred from homology"/>
<dbReference type="RefSeq" id="WP_091736247.1">
    <property type="nucleotide sequence ID" value="NZ_FNNQ01000002.1"/>
</dbReference>
<feature type="domain" description="Phosphotyrosine protein phosphatase I" evidence="7">
    <location>
        <begin position="2"/>
        <end position="149"/>
    </location>
</feature>
<evidence type="ECO:0000256" key="6">
    <source>
        <dbReference type="PIRSR" id="PIRSR617867-1"/>
    </source>
</evidence>
<keyword evidence="9" id="KW-1185">Reference proteome</keyword>
<evidence type="ECO:0000313" key="8">
    <source>
        <dbReference type="EMBL" id="SDW26796.1"/>
    </source>
</evidence>
<dbReference type="FunFam" id="3.40.50.2300:FF:000113">
    <property type="entry name" value="Low molecular weight protein-tyrosine-phosphatase"/>
    <property type="match status" value="1"/>
</dbReference>
<keyword evidence="3" id="KW-0378">Hydrolase</keyword>